<dbReference type="GO" id="GO:0005783">
    <property type="term" value="C:endoplasmic reticulum"/>
    <property type="evidence" value="ECO:0007669"/>
    <property type="project" value="TreeGrafter"/>
</dbReference>
<protein>
    <recommendedName>
        <fullName evidence="3">long-chain-fatty-acid--CoA ligase</fullName>
        <ecNumber evidence="3">6.2.1.3</ecNumber>
    </recommendedName>
</protein>
<dbReference type="InterPro" id="IPR042099">
    <property type="entry name" value="ANL_N_sf"/>
</dbReference>
<sequence length="85" mass="8941">MGGRVRILVTGSAPLASNVLTFLRCALGCTILEGYGQTECVAPCTMTLVGDYSVGHVGPPLPCCHIKLIDVPEMEYFAVNGQGEV</sequence>
<keyword evidence="4" id="KW-0732">Signal</keyword>
<dbReference type="Pfam" id="PF00501">
    <property type="entry name" value="AMP-binding"/>
    <property type="match status" value="1"/>
</dbReference>
<dbReference type="EC" id="6.2.1.3" evidence="3"/>
<dbReference type="STRING" id="407821.A0A087U5L0"/>
<evidence type="ECO:0000256" key="4">
    <source>
        <dbReference type="SAM" id="SignalP"/>
    </source>
</evidence>
<keyword evidence="2" id="KW-0276">Fatty acid metabolism</keyword>
<proteinExistence type="predicted"/>
<organism evidence="6 7">
    <name type="scientific">Stegodyphus mimosarum</name>
    <name type="common">African social velvet spider</name>
    <dbReference type="NCBI Taxonomy" id="407821"/>
    <lineage>
        <taxon>Eukaryota</taxon>
        <taxon>Metazoa</taxon>
        <taxon>Ecdysozoa</taxon>
        <taxon>Arthropoda</taxon>
        <taxon>Chelicerata</taxon>
        <taxon>Arachnida</taxon>
        <taxon>Araneae</taxon>
        <taxon>Araneomorphae</taxon>
        <taxon>Entelegynae</taxon>
        <taxon>Eresoidea</taxon>
        <taxon>Eresidae</taxon>
        <taxon>Stegodyphus</taxon>
    </lineage>
</organism>
<dbReference type="InterPro" id="IPR000873">
    <property type="entry name" value="AMP-dep_synth/lig_dom"/>
</dbReference>
<dbReference type="SUPFAM" id="SSF56801">
    <property type="entry name" value="Acetyl-CoA synthetase-like"/>
    <property type="match status" value="1"/>
</dbReference>
<name>A0A087U5L0_STEMI</name>
<feature type="domain" description="AMP-dependent synthetase/ligase" evidence="5">
    <location>
        <begin position="3"/>
        <end position="85"/>
    </location>
</feature>
<evidence type="ECO:0000256" key="2">
    <source>
        <dbReference type="ARBA" id="ARBA00022832"/>
    </source>
</evidence>
<evidence type="ECO:0000313" key="6">
    <source>
        <dbReference type="EMBL" id="KFM72649.1"/>
    </source>
</evidence>
<feature type="chain" id="PRO_5001830257" description="long-chain-fatty-acid--CoA ligase" evidence="4">
    <location>
        <begin position="29"/>
        <end position="85"/>
    </location>
</feature>
<keyword evidence="2" id="KW-0443">Lipid metabolism</keyword>
<dbReference type="Gene3D" id="3.40.50.12780">
    <property type="entry name" value="N-terminal domain of ligase-like"/>
    <property type="match status" value="1"/>
</dbReference>
<dbReference type="PANTHER" id="PTHR43272:SF107">
    <property type="entry name" value="LONG-CHAIN-FATTY-ACID--COA LIGASE 5"/>
    <property type="match status" value="1"/>
</dbReference>
<gene>
    <name evidence="6" type="ORF">X975_13135</name>
</gene>
<accession>A0A087U5L0</accession>
<keyword evidence="1 6" id="KW-0436">Ligase</keyword>
<feature type="non-terminal residue" evidence="6">
    <location>
        <position position="85"/>
    </location>
</feature>
<evidence type="ECO:0000313" key="7">
    <source>
        <dbReference type="Proteomes" id="UP000054359"/>
    </source>
</evidence>
<dbReference type="OrthoDB" id="1700726at2759"/>
<dbReference type="GO" id="GO:0004467">
    <property type="term" value="F:long-chain fatty acid-CoA ligase activity"/>
    <property type="evidence" value="ECO:0007669"/>
    <property type="project" value="UniProtKB-EC"/>
</dbReference>
<evidence type="ECO:0000256" key="3">
    <source>
        <dbReference type="ARBA" id="ARBA00026121"/>
    </source>
</evidence>
<dbReference type="AlphaFoldDB" id="A0A087U5L0"/>
<evidence type="ECO:0000259" key="5">
    <source>
        <dbReference type="Pfam" id="PF00501"/>
    </source>
</evidence>
<dbReference type="EMBL" id="KK118295">
    <property type="protein sequence ID" value="KFM72649.1"/>
    <property type="molecule type" value="Genomic_DNA"/>
</dbReference>
<dbReference type="PANTHER" id="PTHR43272">
    <property type="entry name" value="LONG-CHAIN-FATTY-ACID--COA LIGASE"/>
    <property type="match status" value="1"/>
</dbReference>
<keyword evidence="7" id="KW-1185">Reference proteome</keyword>
<reference evidence="6 7" key="1">
    <citation type="submission" date="2013-11" db="EMBL/GenBank/DDBJ databases">
        <title>Genome sequencing of Stegodyphus mimosarum.</title>
        <authorList>
            <person name="Bechsgaard J."/>
        </authorList>
    </citation>
    <scope>NUCLEOTIDE SEQUENCE [LARGE SCALE GENOMIC DNA]</scope>
</reference>
<evidence type="ECO:0000256" key="1">
    <source>
        <dbReference type="ARBA" id="ARBA00022598"/>
    </source>
</evidence>
<feature type="signal peptide" evidence="4">
    <location>
        <begin position="1"/>
        <end position="28"/>
    </location>
</feature>
<dbReference type="Proteomes" id="UP000054359">
    <property type="component" value="Unassembled WGS sequence"/>
</dbReference>
<dbReference type="GO" id="GO:0016020">
    <property type="term" value="C:membrane"/>
    <property type="evidence" value="ECO:0007669"/>
    <property type="project" value="TreeGrafter"/>
</dbReference>